<dbReference type="InterPro" id="IPR036770">
    <property type="entry name" value="Ankyrin_rpt-contain_sf"/>
</dbReference>
<accession>B3RLY9</accession>
<keyword evidence="1" id="KW-0677">Repeat</keyword>
<keyword evidence="5" id="KW-1185">Reference proteome</keyword>
<proteinExistence type="predicted"/>
<dbReference type="InterPro" id="IPR002110">
    <property type="entry name" value="Ankyrin_rpt"/>
</dbReference>
<evidence type="ECO:0000256" key="1">
    <source>
        <dbReference type="ARBA" id="ARBA00022737"/>
    </source>
</evidence>
<evidence type="ECO:0000313" key="4">
    <source>
        <dbReference type="EMBL" id="EDV28870.1"/>
    </source>
</evidence>
<dbReference type="RefSeq" id="XP_002108072.1">
    <property type="nucleotide sequence ID" value="XM_002108036.1"/>
</dbReference>
<dbReference type="Gene3D" id="1.25.40.20">
    <property type="entry name" value="Ankyrin repeat-containing domain"/>
    <property type="match status" value="2"/>
</dbReference>
<dbReference type="PROSITE" id="PS50088">
    <property type="entry name" value="ANK_REPEAT"/>
    <property type="match status" value="1"/>
</dbReference>
<dbReference type="STRING" id="10228.B3RLY9"/>
<dbReference type="CTD" id="6749287"/>
<evidence type="ECO:0008006" key="6">
    <source>
        <dbReference type="Google" id="ProtNLM"/>
    </source>
</evidence>
<dbReference type="eggNOG" id="KOG4177">
    <property type="taxonomic scope" value="Eukaryota"/>
</dbReference>
<dbReference type="AlphaFoldDB" id="B3RLY9"/>
<reference evidence="4 5" key="1">
    <citation type="journal article" date="2008" name="Nature">
        <title>The Trichoplax genome and the nature of placozoans.</title>
        <authorList>
            <person name="Srivastava M."/>
            <person name="Begovic E."/>
            <person name="Chapman J."/>
            <person name="Putnam N.H."/>
            <person name="Hellsten U."/>
            <person name="Kawashima T."/>
            <person name="Kuo A."/>
            <person name="Mitros T."/>
            <person name="Salamov A."/>
            <person name="Carpenter M.L."/>
            <person name="Signorovitch A.Y."/>
            <person name="Moreno M.A."/>
            <person name="Kamm K."/>
            <person name="Grimwood J."/>
            <person name="Schmutz J."/>
            <person name="Shapiro H."/>
            <person name="Grigoriev I.V."/>
            <person name="Buss L.W."/>
            <person name="Schierwater B."/>
            <person name="Dellaporta S.L."/>
            <person name="Rokhsar D.S."/>
        </authorList>
    </citation>
    <scope>NUCLEOTIDE SEQUENCE [LARGE SCALE GENOMIC DNA]</scope>
    <source>
        <strain evidence="4 5">Grell-BS-1999</strain>
    </source>
</reference>
<dbReference type="KEGG" id="tad:TRIADDRAFT_52172"/>
<dbReference type="OrthoDB" id="194358at2759"/>
<feature type="repeat" description="ANK" evidence="3">
    <location>
        <begin position="372"/>
        <end position="404"/>
    </location>
</feature>
<protein>
    <recommendedName>
        <fullName evidence="6">SOCS box domain-containing protein</fullName>
    </recommendedName>
</protein>
<name>B3RLY9_TRIAD</name>
<evidence type="ECO:0000256" key="3">
    <source>
        <dbReference type="PROSITE-ProRule" id="PRU00023"/>
    </source>
</evidence>
<dbReference type="HOGENOM" id="CLU_482641_0_0_1"/>
<dbReference type="PANTHER" id="PTHR24198">
    <property type="entry name" value="ANKYRIN REPEAT AND PROTEIN KINASE DOMAIN-CONTAINING PROTEIN"/>
    <property type="match status" value="1"/>
</dbReference>
<organism evidence="4 5">
    <name type="scientific">Trichoplax adhaerens</name>
    <name type="common">Trichoplax reptans</name>
    <dbReference type="NCBI Taxonomy" id="10228"/>
    <lineage>
        <taxon>Eukaryota</taxon>
        <taxon>Metazoa</taxon>
        <taxon>Placozoa</taxon>
        <taxon>Uniplacotomia</taxon>
        <taxon>Trichoplacea</taxon>
        <taxon>Trichoplacidae</taxon>
        <taxon>Trichoplax</taxon>
    </lineage>
</organism>
<keyword evidence="2 3" id="KW-0040">ANK repeat</keyword>
<gene>
    <name evidence="4" type="ORF">TRIADDRAFT_52172</name>
</gene>
<dbReference type="SMART" id="SM00248">
    <property type="entry name" value="ANK"/>
    <property type="match status" value="6"/>
</dbReference>
<sequence>MEIDYISKIQLELTEWPNKFLWQSDRDYYHEGKILYARKRRRKVECSSSNPIQWYHDDSVDLYDINDDCQYKYFLRLTERVQQLSKIRLQKFFKVALIEGFEKWAQRLIDNGIEIDSFNYSIKQSPLGICIRRGHVHCVRMLLTNGISVNKVGKNLLFGDVTFFHLAAFEYQMECLKILIQTCFDSINILPKIHKVVMKGDLESTKKCLCTDNHTNWNILIDDGKCTPLFWAIILDYVEIVQLLLENNCQQTMMVVDSSPLSHPLYVAILWKSKKCFNLFVNRYQTMLLQTYQDDDHSRYQLPFNPLQIAARYNFHYGIELLLKNEEIVIASNNYSPLIIATQQGHADCVKLLLTIFSANIPRRSQLDNKSESISAISIAVERSDLECLRILLQAGGKVNLRNRYTYITKGGIKIEKTKSPLYLLLENNPLKYGKNIIQMLPSDDINLLCAYLTDSHIDIEIVVKSMKYYQCLDLLFKNDAQLQPELNDSILNIIIEKGYQSWSGLQNVPMQERYKQLIKKLYQLAYRYDKERQDCQPIIDDGDEIFKKEWRQFKYLRNGYVSKA</sequence>
<dbReference type="Pfam" id="PF00023">
    <property type="entry name" value="Ank"/>
    <property type="match status" value="1"/>
</dbReference>
<dbReference type="PANTHER" id="PTHR24198:SF165">
    <property type="entry name" value="ANKYRIN REPEAT-CONTAINING PROTEIN-RELATED"/>
    <property type="match status" value="1"/>
</dbReference>
<dbReference type="PhylomeDB" id="B3RLY9"/>
<dbReference type="Proteomes" id="UP000009022">
    <property type="component" value="Unassembled WGS sequence"/>
</dbReference>
<dbReference type="EMBL" id="DS985241">
    <property type="protein sequence ID" value="EDV28870.1"/>
    <property type="molecule type" value="Genomic_DNA"/>
</dbReference>
<dbReference type="SUPFAM" id="SSF48403">
    <property type="entry name" value="Ankyrin repeat"/>
    <property type="match status" value="1"/>
</dbReference>
<dbReference type="GeneID" id="6749287"/>
<evidence type="ECO:0000313" key="5">
    <source>
        <dbReference type="Proteomes" id="UP000009022"/>
    </source>
</evidence>
<dbReference type="InParanoid" id="B3RLY9"/>
<dbReference type="Pfam" id="PF12796">
    <property type="entry name" value="Ank_2"/>
    <property type="match status" value="2"/>
</dbReference>
<evidence type="ECO:0000256" key="2">
    <source>
        <dbReference type="ARBA" id="ARBA00023043"/>
    </source>
</evidence>